<accession>A0A3N5BBP6</accession>
<protein>
    <submittedName>
        <fullName evidence="1">Uncharacterized protein DUF4003</fullName>
    </submittedName>
</protein>
<dbReference type="AlphaFoldDB" id="A0A3N5BBP6"/>
<proteinExistence type="predicted"/>
<gene>
    <name evidence="1" type="ORF">EDD62_1604</name>
</gene>
<evidence type="ECO:0000313" key="2">
    <source>
        <dbReference type="Proteomes" id="UP000277108"/>
    </source>
</evidence>
<evidence type="ECO:0000313" key="1">
    <source>
        <dbReference type="EMBL" id="RPF54827.1"/>
    </source>
</evidence>
<sequence length="316" mass="37461">MSSNSALLHATQITTHIDVLRNMKIPFIESKSHIVLARILMNEQEIDTECLLRKYREYRNYYKLRSKLPKDAAYLICGYLYRHGTTDITVSQYFNTMQQIRKISGMSKEQSYIVTLIFLTSNHSLTVEEFIKRLIYIHDKMKEDAFNQSSHYIIIMSGILAQMTLYSPFELVNMYEYYLNKYTTLHYTSNSGLCILATFSTLLTEERNPHFAKRVHYFIRHLNRIGIVIEKEHYASVIFLTFMDMHQNLDYLFNTLNYFEDKKVFFMKSSLRTQIALSMYTNYGVEQYRGTNHYISMLIDQISLNEQIMLIARVLD</sequence>
<dbReference type="EMBL" id="RKRK01000005">
    <property type="protein sequence ID" value="RPF54827.1"/>
    <property type="molecule type" value="Genomic_DNA"/>
</dbReference>
<name>A0A3N5BBP6_9BACL</name>
<dbReference type="Proteomes" id="UP000277108">
    <property type="component" value="Unassembled WGS sequence"/>
</dbReference>
<comment type="caution">
    <text evidence="1">The sequence shown here is derived from an EMBL/GenBank/DDBJ whole genome shotgun (WGS) entry which is preliminary data.</text>
</comment>
<keyword evidence="2" id="KW-1185">Reference proteome</keyword>
<dbReference type="RefSeq" id="WP_123808438.1">
    <property type="nucleotide sequence ID" value="NZ_RKRK01000005.1"/>
</dbReference>
<organism evidence="1 2">
    <name type="scientific">Abyssicoccus albus</name>
    <dbReference type="NCBI Taxonomy" id="1817405"/>
    <lineage>
        <taxon>Bacteria</taxon>
        <taxon>Bacillati</taxon>
        <taxon>Bacillota</taxon>
        <taxon>Bacilli</taxon>
        <taxon>Bacillales</taxon>
        <taxon>Abyssicoccaceae</taxon>
    </lineage>
</organism>
<reference evidence="1 2" key="1">
    <citation type="submission" date="2018-11" db="EMBL/GenBank/DDBJ databases">
        <title>Genomic Encyclopedia of Type Strains, Phase IV (KMG-IV): sequencing the most valuable type-strain genomes for metagenomic binning, comparative biology and taxonomic classification.</title>
        <authorList>
            <person name="Goeker M."/>
        </authorList>
    </citation>
    <scope>NUCLEOTIDE SEQUENCE [LARGE SCALE GENOMIC DNA]</scope>
    <source>
        <strain evidence="1 2">DSM 29158</strain>
    </source>
</reference>